<proteinExistence type="inferred from homology"/>
<dbReference type="InterPro" id="IPR004839">
    <property type="entry name" value="Aminotransferase_I/II_large"/>
</dbReference>
<reference evidence="9" key="1">
    <citation type="journal article" date="2021" name="Sci. Rep.">
        <title>Diploid genomic architecture of Nitzschia inconspicua, an elite biomass production diatom.</title>
        <authorList>
            <person name="Oliver A."/>
            <person name="Podell S."/>
            <person name="Pinowska A."/>
            <person name="Traller J.C."/>
            <person name="Smith S.R."/>
            <person name="McClure R."/>
            <person name="Beliaev A."/>
            <person name="Bohutskyi P."/>
            <person name="Hill E.A."/>
            <person name="Rabines A."/>
            <person name="Zheng H."/>
            <person name="Allen L.Z."/>
            <person name="Kuo A."/>
            <person name="Grigoriev I.V."/>
            <person name="Allen A.E."/>
            <person name="Hazlebeck D."/>
            <person name="Allen E.E."/>
        </authorList>
    </citation>
    <scope>NUCLEOTIDE SEQUENCE</scope>
    <source>
        <strain evidence="9">Hildebrandi</strain>
    </source>
</reference>
<evidence type="ECO:0000256" key="5">
    <source>
        <dbReference type="ARBA" id="ARBA00022898"/>
    </source>
</evidence>
<dbReference type="InterPro" id="IPR005958">
    <property type="entry name" value="TyrNic_aminoTrfase"/>
</dbReference>
<dbReference type="PIRSF" id="PIRSF000517">
    <property type="entry name" value="Tyr_transaminase"/>
    <property type="match status" value="1"/>
</dbReference>
<dbReference type="Proteomes" id="UP000693970">
    <property type="component" value="Unassembled WGS sequence"/>
</dbReference>
<feature type="region of interest" description="Disordered" evidence="7">
    <location>
        <begin position="45"/>
        <end position="72"/>
    </location>
</feature>
<dbReference type="NCBIfam" id="TIGR01265">
    <property type="entry name" value="tyr_nico_aTase"/>
    <property type="match status" value="1"/>
</dbReference>
<dbReference type="PANTHER" id="PTHR45744">
    <property type="entry name" value="TYROSINE AMINOTRANSFERASE"/>
    <property type="match status" value="1"/>
</dbReference>
<comment type="cofactor">
    <cofactor evidence="1 6">
        <name>pyridoxal 5'-phosphate</name>
        <dbReference type="ChEBI" id="CHEBI:597326"/>
    </cofactor>
</comment>
<dbReference type="Pfam" id="PF00155">
    <property type="entry name" value="Aminotran_1_2"/>
    <property type="match status" value="1"/>
</dbReference>
<gene>
    <name evidence="9" type="ORF">IV203_013740</name>
</gene>
<evidence type="ECO:0000313" key="10">
    <source>
        <dbReference type="Proteomes" id="UP000693970"/>
    </source>
</evidence>
<accession>A0A9K3M6D8</accession>
<protein>
    <submittedName>
        <fullName evidence="9">Tyrosine/nicotianamine aminotransferase</fullName>
    </submittedName>
</protein>
<dbReference type="CDD" id="cd00609">
    <property type="entry name" value="AAT_like"/>
    <property type="match status" value="1"/>
</dbReference>
<dbReference type="GO" id="GO:0030170">
    <property type="term" value="F:pyridoxal phosphate binding"/>
    <property type="evidence" value="ECO:0007669"/>
    <property type="project" value="InterPro"/>
</dbReference>
<evidence type="ECO:0000256" key="1">
    <source>
        <dbReference type="ARBA" id="ARBA00001933"/>
    </source>
</evidence>
<feature type="region of interest" description="Disordered" evidence="7">
    <location>
        <begin position="1"/>
        <end position="21"/>
    </location>
</feature>
<evidence type="ECO:0000256" key="6">
    <source>
        <dbReference type="PIRNR" id="PIRNR000517"/>
    </source>
</evidence>
<comment type="similarity">
    <text evidence="2 6">Belongs to the class-I pyridoxal-phosphate-dependent aminotransferase family.</text>
</comment>
<comment type="caution">
    <text evidence="9">The sequence shown here is derived from an EMBL/GenBank/DDBJ whole genome shotgun (WGS) entry which is preliminary data.</text>
</comment>
<keyword evidence="3 9" id="KW-0032">Aminotransferase</keyword>
<dbReference type="PANTHER" id="PTHR45744:SF2">
    <property type="entry name" value="TYROSINE AMINOTRANSFERASE"/>
    <property type="match status" value="1"/>
</dbReference>
<dbReference type="AlphaFoldDB" id="A0A9K3M6D8"/>
<dbReference type="InterPro" id="IPR004838">
    <property type="entry name" value="NHTrfase_class1_PyrdxlP-BS"/>
</dbReference>
<name>A0A9K3M6D8_9STRA</name>
<feature type="domain" description="Aminotransferase class I/classII large" evidence="8">
    <location>
        <begin position="103"/>
        <end position="475"/>
    </location>
</feature>
<dbReference type="PROSITE" id="PS00105">
    <property type="entry name" value="AA_TRANSFER_CLASS_1"/>
    <property type="match status" value="1"/>
</dbReference>
<keyword evidence="4" id="KW-0808">Transferase</keyword>
<dbReference type="GO" id="GO:0004838">
    <property type="term" value="F:L-tyrosine-2-oxoglutarate transaminase activity"/>
    <property type="evidence" value="ECO:0007669"/>
    <property type="project" value="TreeGrafter"/>
</dbReference>
<dbReference type="EMBL" id="JAGRRH010000001">
    <property type="protein sequence ID" value="KAG7374645.1"/>
    <property type="molecule type" value="Genomic_DNA"/>
</dbReference>
<evidence type="ECO:0000256" key="7">
    <source>
        <dbReference type="SAM" id="MobiDB-lite"/>
    </source>
</evidence>
<reference evidence="9" key="2">
    <citation type="submission" date="2021-04" db="EMBL/GenBank/DDBJ databases">
        <authorList>
            <person name="Podell S."/>
        </authorList>
    </citation>
    <scope>NUCLEOTIDE SEQUENCE</scope>
    <source>
        <strain evidence="9">Hildebrandi</strain>
    </source>
</reference>
<evidence type="ECO:0000256" key="4">
    <source>
        <dbReference type="ARBA" id="ARBA00022679"/>
    </source>
</evidence>
<keyword evidence="10" id="KW-1185">Reference proteome</keyword>
<evidence type="ECO:0000313" key="9">
    <source>
        <dbReference type="EMBL" id="KAG7374645.1"/>
    </source>
</evidence>
<feature type="compositionally biased region" description="Basic and acidic residues" evidence="7">
    <location>
        <begin position="49"/>
        <end position="59"/>
    </location>
</feature>
<evidence type="ECO:0000256" key="3">
    <source>
        <dbReference type="ARBA" id="ARBA00022576"/>
    </source>
</evidence>
<dbReference type="GO" id="GO:0006572">
    <property type="term" value="P:L-tyrosine catabolic process"/>
    <property type="evidence" value="ECO:0007669"/>
    <property type="project" value="TreeGrafter"/>
</dbReference>
<evidence type="ECO:0000256" key="2">
    <source>
        <dbReference type="ARBA" id="ARBA00007441"/>
    </source>
</evidence>
<organism evidence="9 10">
    <name type="scientific">Nitzschia inconspicua</name>
    <dbReference type="NCBI Taxonomy" id="303405"/>
    <lineage>
        <taxon>Eukaryota</taxon>
        <taxon>Sar</taxon>
        <taxon>Stramenopiles</taxon>
        <taxon>Ochrophyta</taxon>
        <taxon>Bacillariophyta</taxon>
        <taxon>Bacillariophyceae</taxon>
        <taxon>Bacillariophycidae</taxon>
        <taxon>Bacillariales</taxon>
        <taxon>Bacillariaceae</taxon>
        <taxon>Nitzschia</taxon>
    </lineage>
</organism>
<keyword evidence="5 6" id="KW-0663">Pyridoxal phosphate</keyword>
<dbReference type="OrthoDB" id="7042322at2759"/>
<evidence type="ECO:0000259" key="8">
    <source>
        <dbReference type="Pfam" id="PF00155"/>
    </source>
</evidence>
<sequence length="485" mass="52734">MATSDTTPNVTSRSISSSPKAVADLPDLAVEMIESLDLTKPLAAGKGNGWDEKKDEENVATKSWARPCPASQKSIRTQNPIRAIVDPIVKSIQSGLEREDGKDHISLALGDPTVGDSLPPCQIALDAVVEAVLTKSHAAGYVNACGLPAARQAIAEYHSSSLQSVTSENVIIASGCSGALELALTSLLDPGTCILVPQPGFPLYQVIAESHGASILPYQLIPERNWEINLEHLESLLLQRKRDVDIRGIVVNNPSNPTGAVFSLQHLEELVALCDKYQLPIIADEVYGDLTFGNHKFFPLAQVAARQHQVPVITTSGLAKQYLLPGWRVGWVVFHDNTHGSLQKVEAGAKRLAQVILGASHLVQSVIPKLLAMSPEMEAWKRTLRGKLEKQANFLHQQLSSCHGLTTLAPQGAMYSMVCIDLHILDVQCDIDFCTKLLEEENVFVLPGSAFGRQNIFRVVFCCDEPILEAAANRIAQFCLRHARC</sequence>
<feature type="compositionally biased region" description="Polar residues" evidence="7">
    <location>
        <begin position="1"/>
        <end position="19"/>
    </location>
</feature>